<evidence type="ECO:0000256" key="5">
    <source>
        <dbReference type="ARBA" id="ARBA00023026"/>
    </source>
</evidence>
<dbReference type="GO" id="GO:0005576">
    <property type="term" value="C:extracellular region"/>
    <property type="evidence" value="ECO:0007669"/>
    <property type="project" value="UniProtKB-UniRule"/>
</dbReference>
<evidence type="ECO:0000256" key="1">
    <source>
        <dbReference type="ARBA" id="ARBA00000900"/>
    </source>
</evidence>
<dbReference type="EC" id="2.3.2.27" evidence="2"/>
<organism evidence="8 9">
    <name type="scientific">Pseudomonas migulae</name>
    <dbReference type="NCBI Taxonomy" id="78543"/>
    <lineage>
        <taxon>Bacteria</taxon>
        <taxon>Pseudomonadati</taxon>
        <taxon>Pseudomonadota</taxon>
        <taxon>Gammaproteobacteria</taxon>
        <taxon>Pseudomonadales</taxon>
        <taxon>Pseudomonadaceae</taxon>
        <taxon>Pseudomonas</taxon>
    </lineage>
</organism>
<comment type="similarity">
    <text evidence="6">Belongs to the LRR-containing bacterial E3 ligase family.</text>
</comment>
<protein>
    <recommendedName>
        <fullName evidence="2">RING-type E3 ubiquitin transferase</fullName>
        <ecNumber evidence="2">2.3.2.27</ecNumber>
    </recommendedName>
</protein>
<dbReference type="InterPro" id="IPR050216">
    <property type="entry name" value="LRR_domain-containing"/>
</dbReference>
<gene>
    <name evidence="8" type="ORF">SAMN04490194_3489</name>
</gene>
<keyword evidence="6" id="KW-0808">Transferase</keyword>
<dbReference type="Gene3D" id="1.20.58.360">
    <property type="entry name" value="Shigella T3SS effector IpaH defines"/>
    <property type="match status" value="1"/>
</dbReference>
<evidence type="ECO:0000256" key="3">
    <source>
        <dbReference type="ARBA" id="ARBA00022614"/>
    </source>
</evidence>
<name>A0A1H5KUK6_9PSED</name>
<comment type="PTM">
    <text evidence="6">Ubiquitinated in the presence of host E1 ubiquitin-activating enzyme, E2 ubiquitin-conjugating enzyme and ubiquitin.</text>
</comment>
<dbReference type="InterPro" id="IPR003591">
    <property type="entry name" value="Leu-rich_rpt_typical-subtyp"/>
</dbReference>
<dbReference type="PANTHER" id="PTHR48051">
    <property type="match status" value="1"/>
</dbReference>
<dbReference type="InterPro" id="IPR029487">
    <property type="entry name" value="NEL_dom"/>
</dbReference>
<dbReference type="SMART" id="SM00369">
    <property type="entry name" value="LRR_TYP"/>
    <property type="match status" value="10"/>
</dbReference>
<evidence type="ECO:0000256" key="6">
    <source>
        <dbReference type="PROSITE-ProRule" id="PRU01398"/>
    </source>
</evidence>
<dbReference type="Pfam" id="PF13855">
    <property type="entry name" value="LRR_8"/>
    <property type="match status" value="1"/>
</dbReference>
<keyword evidence="3" id="KW-0433">Leucine-rich repeat</keyword>
<dbReference type="RefSeq" id="WP_084322804.1">
    <property type="nucleotide sequence ID" value="NZ_FNTY01000002.1"/>
</dbReference>
<feature type="domain" description="NEL" evidence="7">
    <location>
        <begin position="2045"/>
        <end position="2329"/>
    </location>
</feature>
<evidence type="ECO:0000259" key="7">
    <source>
        <dbReference type="PROSITE" id="PS52053"/>
    </source>
</evidence>
<evidence type="ECO:0000313" key="9">
    <source>
        <dbReference type="Proteomes" id="UP000198985"/>
    </source>
</evidence>
<keyword evidence="6" id="KW-0964">Secreted</keyword>
<sequence>MPDRSTPTEPGIHVPFIKSRVPDWTRHLTSSHLQAMTQARNPAQRFIDTSPELYAKASQALRQALLDSQAQSNASSQALATTLKDFKGITEFAKPLLTDALQKKFGQAPDVVDTALFHMRSPNLAEEQSLLQAALRNFEEDEPFDGVALQETSALAPVGALEQHLYDESTRYPFAKVRYSIRDKLSIKPAAFASLCRELDVGKQYQDHLSSVFDAPDKAATVRQQTIAADKERMRVQAHIARMRSDIDAADHATVSAILDGTSGARLNGESAIYSRLQVFGSTLNDVLIIGAASRKVRATLQNPWLFVLPFTPELAKLIPDSRIIVYIPGDPVSPLKAYASGREFARDLAIKLRSVRYQRFFAGFVAQDESGRFFHRLKRQLKVQKWDPAPVYPGPPYAPGAFLNGMYVEVWNENVDLGMDETFIDGEVFAARYEFHLARLKSNARLLAIPTAEVDHEAWITRLEHYAEWGLSVLNVAAFFVPGLGEVMLAVTAVQLTYEVYQGAEAWKEGDAEEAWGHLKSVVQNVAFMAVLGAVANKAPPIINSRFVNGMARVATPFGESRLWSPDLAPYKSSVSLEGLEPNALGQYKVGDKTCIRHEGNVYEKTFDPVLKKWRIQHPGDPQAYQPILRHNRLGAWHHTLERPLEWDRPTLLRRIGPQMDVFSDAQLQQIAEASGVSDDALRQMHIDLQPPPPLLAETIRSFKADQQVNELIDRIRNGNELGSAYEAVVPLAVGLPDWPVEEVLEVFEGPEPWGASQRFGSASASNSVKPTIKITRAEVQAGKLPERVLRALDEPQITRLLGARSAQQGADRVQMFRDSLANRALDSQKALFDRLLTDQQTTNADIQRLQRSFPTLSPEGARQVLSSASAAELSQLRSSAKIPLRQAQEIRAHLQQGALNRALCGLHLENMASVASDRLALHSLEQLPDWSTDRRVELRSGSIKGPLLDSVGGDSATIRNYLVKGDGYFRAYDTQGRPLNNIPAHGRNLYESLLEFLPQATRATLEGNQGQALQKKLANHASTHRDDMALILKQRPLNATGPSLRLPNGRLGYLASGRGVGFHDGALVSRVRNLYPNISDAHASQFVRSRLSAGDTDQQVFNLLNNRQREFDALETSLNTWVDAVVPAPAGGQSRRVIADGLIQCWRYGLYRGLEPAFDLNLSGIDTLPEWDADFTHVRNVQLDSGQLIGNSGNELLQRFPKIKKLDLSVKVRDMAALAEKLPELTEITELTLDGALETYAPQLVQALQGMTQLEQLSLRGDMGAMDFGTLTNLRSLRLAGNLTEWPTGVSGLNRLETLDLQRMPIKLLPDELFSGRASIWRCLQLDWAALEPQAFMKAYDYVHDNPAHLVDEPQMIAQYCGGRLRKLAPNDYTFASDAMARFSRDGVSGRALLEQVDALHEQHLAFNQSLDAWKGRVVRVDGRQMEISHRELIAERIRECARKGLRSRYLPAEPMAGPSWSRGDAVNELLDLTGFGPLGDLPALGDTVFPHVRSLVLTGSGLSSVQVNEFLRGFPQLRSLNLSSNQLTGLPQAIDSLRELSELNLSFNQMRITASAQARLNRLTHLKTLSLAYNRVDALEVGSMTRLQSLDLSHTHIRSWPEGVLSLPNLRRLALNHSAITDIPAAALTGHDQLLMGTSLQGCRLSPQAVTAVRAYAQRTASLNPMDISPVHLSAGRTGGDPEFFPEEVSEHPDLLLPLHLEPGEGDLPQTSAARLQRLDPQLGDAQAVERIEAWLAQGMTALEIEARLIQWQQQQMQLIKHLNDWIDVPAVRSRQGWVGAVDRRRAADQLVECWRATLRDVPAAEGAPTDAVLDFNGLIIGDLPALPVTFEQVGALDLSGVGLTESSDAFLRSFPRLRSLTLNHNGLGTLPEAVGQCEHLTRLSATYNDLRASDELSRQLRSLRHLQWLDLSENRIASFDVTDLEQLQGLNLSNNNLWEWPEGVLEAPALTTLNLSGNQIEVIPRAALLPQHETLMAGTNLTDNVNLELDEMLRLQEYLADTGRGLGFTAQEIERLLEGYGPESVDGSESSDLEDHPDHEMPEVEKARWFSGVAADSEKHRMWNALMEQDTTQDFSYILSQLQHTRDFAADRLDLTQRVWRVLEAAYGDQALSERLMVLSKALRNRATCGDGRILLFNELEIEVYEFNALKAIAPEHKGRELLKLSRNLFRLAQVEEIAKTRIQLRPAIDPAEIRLAYRIGLAQRLELPSQPKGMVYENLAQVAPADLDEAYAKIIAKEKTPVFIEQLTARKYWRDFLEEKYPGEFTRVQQGFQDKVSELEDKYPELNTAYLQEMDALDTVNKANRLQLLTTLSEREIAVLGAQA</sequence>
<dbReference type="PROSITE" id="PS51450">
    <property type="entry name" value="LRR"/>
    <property type="match status" value="3"/>
</dbReference>
<dbReference type="SMART" id="SM00364">
    <property type="entry name" value="LRR_BAC"/>
    <property type="match status" value="4"/>
</dbReference>
<reference evidence="8 9" key="1">
    <citation type="submission" date="2016-10" db="EMBL/GenBank/DDBJ databases">
        <authorList>
            <person name="de Groot N.N."/>
        </authorList>
    </citation>
    <scope>NUCLEOTIDE SEQUENCE [LARGE SCALE GENOMIC DNA]</scope>
    <source>
        <strain evidence="8 9">BS3662</strain>
    </source>
</reference>
<comment type="catalytic activity">
    <reaction evidence="1">
        <text>S-ubiquitinyl-[E2 ubiquitin-conjugating enzyme]-L-cysteine + [acceptor protein]-L-lysine = [E2 ubiquitin-conjugating enzyme]-L-cysteine + N(6)-ubiquitinyl-[acceptor protein]-L-lysine.</text>
        <dbReference type="EC" id="2.3.2.27"/>
    </reaction>
</comment>
<keyword evidence="4" id="KW-0677">Repeat</keyword>
<dbReference type="SUPFAM" id="SSF52047">
    <property type="entry name" value="RNI-like"/>
    <property type="match status" value="1"/>
</dbReference>
<keyword evidence="6" id="KW-0833">Ubl conjugation pathway</keyword>
<dbReference type="PROSITE" id="PS52053">
    <property type="entry name" value="NEL"/>
    <property type="match status" value="1"/>
</dbReference>
<dbReference type="GO" id="GO:0005737">
    <property type="term" value="C:cytoplasm"/>
    <property type="evidence" value="ECO:0007669"/>
    <property type="project" value="TreeGrafter"/>
</dbReference>
<evidence type="ECO:0000256" key="4">
    <source>
        <dbReference type="ARBA" id="ARBA00022737"/>
    </source>
</evidence>
<evidence type="ECO:0000313" key="8">
    <source>
        <dbReference type="EMBL" id="SEE68324.1"/>
    </source>
</evidence>
<dbReference type="SUPFAM" id="SSF52058">
    <property type="entry name" value="L domain-like"/>
    <property type="match status" value="1"/>
</dbReference>
<dbReference type="Gene3D" id="3.80.10.10">
    <property type="entry name" value="Ribonuclease Inhibitor"/>
    <property type="match status" value="3"/>
</dbReference>
<keyword evidence="6" id="KW-0832">Ubl conjugation</keyword>
<keyword evidence="6" id="KW-1035">Host cytoplasm</keyword>
<feature type="active site" description="Glycyl thioester intermediate" evidence="6">
    <location>
        <position position="2133"/>
    </location>
</feature>
<dbReference type="Proteomes" id="UP000198985">
    <property type="component" value="Unassembled WGS sequence"/>
</dbReference>
<dbReference type="Pfam" id="PF14496">
    <property type="entry name" value="NEL"/>
    <property type="match status" value="1"/>
</dbReference>
<dbReference type="GO" id="GO:0061630">
    <property type="term" value="F:ubiquitin protein ligase activity"/>
    <property type="evidence" value="ECO:0007669"/>
    <property type="project" value="UniProtKB-EC"/>
</dbReference>
<dbReference type="InterPro" id="IPR046673">
    <property type="entry name" value="ToxA_N"/>
</dbReference>
<evidence type="ECO:0000256" key="2">
    <source>
        <dbReference type="ARBA" id="ARBA00012483"/>
    </source>
</evidence>
<dbReference type="GO" id="GO:0016567">
    <property type="term" value="P:protein ubiquitination"/>
    <property type="evidence" value="ECO:0007669"/>
    <property type="project" value="InterPro"/>
</dbReference>
<dbReference type="InterPro" id="IPR001611">
    <property type="entry name" value="Leu-rich_rpt"/>
</dbReference>
<proteinExistence type="inferred from homology"/>
<accession>A0A1H5KUK6</accession>
<dbReference type="PANTHER" id="PTHR48051:SF46">
    <property type="entry name" value="LEUCINE RICH REPEAT-CONTAINING DOMAIN PROTEIN"/>
    <property type="match status" value="1"/>
</dbReference>
<dbReference type="Pfam" id="PF20178">
    <property type="entry name" value="ToxA_N"/>
    <property type="match status" value="1"/>
</dbReference>
<keyword evidence="5" id="KW-0843">Virulence</keyword>
<dbReference type="InterPro" id="IPR032675">
    <property type="entry name" value="LRR_dom_sf"/>
</dbReference>
<dbReference type="EMBL" id="FNTY01000002">
    <property type="protein sequence ID" value="SEE68324.1"/>
    <property type="molecule type" value="Genomic_DNA"/>
</dbReference>